<keyword evidence="3" id="KW-1185">Reference proteome</keyword>
<dbReference type="SUPFAM" id="SSF51735">
    <property type="entry name" value="NAD(P)-binding Rossmann-fold domains"/>
    <property type="match status" value="1"/>
</dbReference>
<dbReference type="AlphaFoldDB" id="A0A1I1JUH2"/>
<dbReference type="PANTHER" id="PTHR43157:SF31">
    <property type="entry name" value="PHOSPHATIDYLINOSITOL-GLYCAN BIOSYNTHESIS CLASS F PROTEIN"/>
    <property type="match status" value="1"/>
</dbReference>
<dbReference type="Pfam" id="PF00106">
    <property type="entry name" value="adh_short"/>
    <property type="match status" value="1"/>
</dbReference>
<accession>A0A1I1JUH2</accession>
<dbReference type="InterPro" id="IPR036291">
    <property type="entry name" value="NAD(P)-bd_dom_sf"/>
</dbReference>
<dbReference type="RefSeq" id="WP_089789261.1">
    <property type="nucleotide sequence ID" value="NZ_FOKW01000009.1"/>
</dbReference>
<dbReference type="PANTHER" id="PTHR43157">
    <property type="entry name" value="PHOSPHATIDYLINOSITOL-GLYCAN BIOSYNTHESIS CLASS F PROTEIN-RELATED"/>
    <property type="match status" value="1"/>
</dbReference>
<reference evidence="3" key="1">
    <citation type="submission" date="2016-10" db="EMBL/GenBank/DDBJ databases">
        <authorList>
            <person name="Varghese N."/>
            <person name="Submissions S."/>
        </authorList>
    </citation>
    <scope>NUCLEOTIDE SEQUENCE [LARGE SCALE GENOMIC DNA]</scope>
    <source>
        <strain evidence="3">DSM 13078</strain>
    </source>
</reference>
<sequence>MNDRPEELAGVAHVNRSGQTALITGSTNGIGRAAALALGRLGADVIVHGRDVDAGESVVDELETIGAEATFVPADFTDTDAVRELARTVREETDGLDYLFNNAGGYFRTGRLTDLGVEYTFHINHLAPYQLTADLIDHLTDDACIVTTSSAAHRSASLDLDRVETVESYSSIRAYSRSKLANILFSRELARRVAAHDRSIRSNSVHPGAIPGTDFGRFLPRPLPALVSALDVVPGITSVADGAAELLYAAFSPEAAAATGQYFAKQSTRTPSRAARNDDAARRLWERSATLLDIDEPLAEVGESVNPPSE</sequence>
<evidence type="ECO:0000256" key="1">
    <source>
        <dbReference type="ARBA" id="ARBA00023002"/>
    </source>
</evidence>
<organism evidence="2 3">
    <name type="scientific">Natronobacterium haloterrestre</name>
    <name type="common">Halobiforma haloterrestris</name>
    <dbReference type="NCBI Taxonomy" id="148448"/>
    <lineage>
        <taxon>Archaea</taxon>
        <taxon>Methanobacteriati</taxon>
        <taxon>Methanobacteriota</taxon>
        <taxon>Stenosarchaea group</taxon>
        <taxon>Halobacteria</taxon>
        <taxon>Halobacteriales</taxon>
        <taxon>Natrialbaceae</taxon>
        <taxon>Natronobacterium</taxon>
    </lineage>
</organism>
<dbReference type="OrthoDB" id="10454at2157"/>
<evidence type="ECO:0000313" key="2">
    <source>
        <dbReference type="EMBL" id="SFC52166.1"/>
    </source>
</evidence>
<evidence type="ECO:0000313" key="3">
    <source>
        <dbReference type="Proteomes" id="UP000199161"/>
    </source>
</evidence>
<dbReference type="GO" id="GO:0016491">
    <property type="term" value="F:oxidoreductase activity"/>
    <property type="evidence" value="ECO:0007669"/>
    <property type="project" value="UniProtKB-KW"/>
</dbReference>
<name>A0A1I1JUH2_NATHA</name>
<gene>
    <name evidence="2" type="ORF">SAMN05444422_109212</name>
</gene>
<keyword evidence="1" id="KW-0560">Oxidoreductase</keyword>
<proteinExistence type="predicted"/>
<protein>
    <recommendedName>
        <fullName evidence="4">NAD(P)-dependent dehydrogenase, short-chain alcohol dehydrogenase family</fullName>
    </recommendedName>
</protein>
<evidence type="ECO:0008006" key="4">
    <source>
        <dbReference type="Google" id="ProtNLM"/>
    </source>
</evidence>
<dbReference type="Proteomes" id="UP000199161">
    <property type="component" value="Unassembled WGS sequence"/>
</dbReference>
<dbReference type="EMBL" id="FOKW01000009">
    <property type="protein sequence ID" value="SFC52166.1"/>
    <property type="molecule type" value="Genomic_DNA"/>
</dbReference>
<dbReference type="InterPro" id="IPR002347">
    <property type="entry name" value="SDR_fam"/>
</dbReference>
<dbReference type="PRINTS" id="PR00081">
    <property type="entry name" value="GDHRDH"/>
</dbReference>
<dbReference type="Gene3D" id="3.40.50.720">
    <property type="entry name" value="NAD(P)-binding Rossmann-like Domain"/>
    <property type="match status" value="1"/>
</dbReference>